<proteinExistence type="inferred from homology"/>
<dbReference type="SMART" id="SM00487">
    <property type="entry name" value="DEXDc"/>
    <property type="match status" value="1"/>
</dbReference>
<dbReference type="InterPro" id="IPR011545">
    <property type="entry name" value="DEAD/DEAH_box_helicase_dom"/>
</dbReference>
<dbReference type="SMART" id="SM00490">
    <property type="entry name" value="HELICc"/>
    <property type="match status" value="1"/>
</dbReference>
<evidence type="ECO:0000256" key="9">
    <source>
        <dbReference type="ARBA" id="ARBA00023118"/>
    </source>
</evidence>
<dbReference type="Pfam" id="PF18019">
    <property type="entry name" value="Cas3_HD"/>
    <property type="match status" value="1"/>
</dbReference>
<protein>
    <submittedName>
        <fullName evidence="13">CRISPR-associated helicase, Cas3 family</fullName>
    </submittedName>
</protein>
<evidence type="ECO:0000256" key="4">
    <source>
        <dbReference type="ARBA" id="ARBA00022723"/>
    </source>
</evidence>
<dbReference type="NCBIfam" id="TIGR01587">
    <property type="entry name" value="cas3_core"/>
    <property type="match status" value="1"/>
</dbReference>
<dbReference type="PROSITE" id="PS51193">
    <property type="entry name" value="HELICASE_ATP_BIND_2"/>
    <property type="match status" value="1"/>
</dbReference>
<dbReference type="GeneID" id="15392890"/>
<dbReference type="InterPro" id="IPR001650">
    <property type="entry name" value="Helicase_C-like"/>
</dbReference>
<evidence type="ECO:0000313" key="14">
    <source>
        <dbReference type="Proteomes" id="UP000013307"/>
    </source>
</evidence>
<dbReference type="InterPro" id="IPR014013">
    <property type="entry name" value="Helic_SF1/SF2_ATP-bd_DinG/Rad3"/>
</dbReference>
<dbReference type="GO" id="GO:0004518">
    <property type="term" value="F:nuclease activity"/>
    <property type="evidence" value="ECO:0007669"/>
    <property type="project" value="UniProtKB-KW"/>
</dbReference>
<dbReference type="GO" id="GO:0046872">
    <property type="term" value="F:metal ion binding"/>
    <property type="evidence" value="ECO:0007669"/>
    <property type="project" value="UniProtKB-KW"/>
</dbReference>
<dbReference type="PANTHER" id="PTHR47959">
    <property type="entry name" value="ATP-DEPENDENT RNA HELICASE RHLE-RELATED"/>
    <property type="match status" value="1"/>
</dbReference>
<keyword evidence="5" id="KW-0547">Nucleotide-binding</keyword>
<keyword evidence="8" id="KW-0067">ATP-binding</keyword>
<dbReference type="GO" id="GO:0140097">
    <property type="term" value="F:catalytic activity, acting on DNA"/>
    <property type="evidence" value="ECO:0007669"/>
    <property type="project" value="UniProtKB-ARBA"/>
</dbReference>
<dbReference type="STRING" id="387631.Asulf_01249"/>
<organism evidence="13 14">
    <name type="scientific">Archaeoglobus sulfaticallidus PM70-1</name>
    <dbReference type="NCBI Taxonomy" id="387631"/>
    <lineage>
        <taxon>Archaea</taxon>
        <taxon>Methanobacteriati</taxon>
        <taxon>Methanobacteriota</taxon>
        <taxon>Archaeoglobi</taxon>
        <taxon>Archaeoglobales</taxon>
        <taxon>Archaeoglobaceae</taxon>
        <taxon>Archaeoglobus</taxon>
    </lineage>
</organism>
<keyword evidence="14" id="KW-1185">Reference proteome</keyword>
<dbReference type="GO" id="GO:0016787">
    <property type="term" value="F:hydrolase activity"/>
    <property type="evidence" value="ECO:0007669"/>
    <property type="project" value="UniProtKB-KW"/>
</dbReference>
<reference evidence="13 14" key="1">
    <citation type="journal article" date="2013" name="Genome Announc.">
        <title>Complete Genome Sequence of the Thermophilic and Facultatively Chemolithoautotrophic Sulfate Reducer Archaeoglobus sulfaticallidus Strain PM70-1T.</title>
        <authorList>
            <person name="Stokke R."/>
            <person name="Hocking W.P."/>
            <person name="Steinsbu B.O."/>
            <person name="Steen I.H."/>
        </authorList>
    </citation>
    <scope>NUCLEOTIDE SEQUENCE [LARGE SCALE GENOMIC DNA]</scope>
    <source>
        <strain evidence="13">PM70-1</strain>
    </source>
</reference>
<comment type="similarity">
    <text evidence="2">In the central section; belongs to the CRISPR-associated helicase Cas3 family.</text>
</comment>
<evidence type="ECO:0000259" key="11">
    <source>
        <dbReference type="PROSITE" id="PS51193"/>
    </source>
</evidence>
<dbReference type="HOGENOM" id="CLU_367100_0_0_2"/>
<gene>
    <name evidence="13" type="ORF">Asulf_01249</name>
</gene>
<evidence type="ECO:0000256" key="2">
    <source>
        <dbReference type="ARBA" id="ARBA00009046"/>
    </source>
</evidence>
<dbReference type="PROSITE" id="PS51643">
    <property type="entry name" value="HD_CAS3"/>
    <property type="match status" value="1"/>
</dbReference>
<keyword evidence="9" id="KW-0051">Antiviral defense</keyword>
<dbReference type="Pfam" id="PF22590">
    <property type="entry name" value="Cas3-like_C_2"/>
    <property type="match status" value="1"/>
</dbReference>
<keyword evidence="6" id="KW-0378">Hydrolase</keyword>
<dbReference type="NCBIfam" id="TIGR01596">
    <property type="entry name" value="cas3_HD"/>
    <property type="match status" value="1"/>
</dbReference>
<dbReference type="OrthoDB" id="43851at2157"/>
<evidence type="ECO:0000259" key="10">
    <source>
        <dbReference type="PROSITE" id="PS51192"/>
    </source>
</evidence>
<keyword evidence="4" id="KW-0479">Metal-binding</keyword>
<dbReference type="InterPro" id="IPR006474">
    <property type="entry name" value="Helicase_Cas3_CRISPR-ass_core"/>
</dbReference>
<feature type="domain" description="HD Cas3-type" evidence="12">
    <location>
        <begin position="554"/>
        <end position="748"/>
    </location>
</feature>
<evidence type="ECO:0000259" key="12">
    <source>
        <dbReference type="PROSITE" id="PS51643"/>
    </source>
</evidence>
<feature type="domain" description="Helicase ATP-binding" evidence="11">
    <location>
        <begin position="1"/>
        <end position="287"/>
    </location>
</feature>
<dbReference type="eggNOG" id="arCOG01445">
    <property type="taxonomic scope" value="Archaea"/>
</dbReference>
<dbReference type="InterPro" id="IPR054712">
    <property type="entry name" value="Cas3-like_dom"/>
</dbReference>
<evidence type="ECO:0000256" key="3">
    <source>
        <dbReference type="ARBA" id="ARBA00022722"/>
    </source>
</evidence>
<accession>N0BLW3</accession>
<dbReference type="InterPro" id="IPR006483">
    <property type="entry name" value="CRISPR-assoc_Cas3_HD"/>
</dbReference>
<dbReference type="AlphaFoldDB" id="N0BLW3"/>
<dbReference type="InterPro" id="IPR038257">
    <property type="entry name" value="CRISPR-assoc_Cas3_HD_sf"/>
</dbReference>
<dbReference type="GO" id="GO:0005524">
    <property type="term" value="F:ATP binding"/>
    <property type="evidence" value="ECO:0007669"/>
    <property type="project" value="UniProtKB-KW"/>
</dbReference>
<name>N0BLW3_9EURY</name>
<dbReference type="GO" id="GO:0003724">
    <property type="term" value="F:RNA helicase activity"/>
    <property type="evidence" value="ECO:0007669"/>
    <property type="project" value="TreeGrafter"/>
</dbReference>
<dbReference type="Gene3D" id="3.40.50.300">
    <property type="entry name" value="P-loop containing nucleotide triphosphate hydrolases"/>
    <property type="match status" value="2"/>
</dbReference>
<keyword evidence="3" id="KW-0540">Nuclease</keyword>
<dbReference type="Gene3D" id="1.10.3210.30">
    <property type="match status" value="1"/>
</dbReference>
<dbReference type="Proteomes" id="UP000013307">
    <property type="component" value="Chromosome"/>
</dbReference>
<evidence type="ECO:0000256" key="6">
    <source>
        <dbReference type="ARBA" id="ARBA00022801"/>
    </source>
</evidence>
<dbReference type="Pfam" id="PF00270">
    <property type="entry name" value="DEAD"/>
    <property type="match status" value="1"/>
</dbReference>
<evidence type="ECO:0000256" key="7">
    <source>
        <dbReference type="ARBA" id="ARBA00022806"/>
    </source>
</evidence>
<dbReference type="RefSeq" id="WP_015590843.1">
    <property type="nucleotide sequence ID" value="NC_021169.1"/>
</dbReference>
<dbReference type="GO" id="GO:0003676">
    <property type="term" value="F:nucleic acid binding"/>
    <property type="evidence" value="ECO:0007669"/>
    <property type="project" value="InterPro"/>
</dbReference>
<dbReference type="InterPro" id="IPR050079">
    <property type="entry name" value="DEAD_box_RNA_helicase"/>
</dbReference>
<dbReference type="PANTHER" id="PTHR47959:SF16">
    <property type="entry name" value="CRISPR-ASSOCIATED NUCLEASE_HELICASE CAS3-RELATED"/>
    <property type="match status" value="1"/>
</dbReference>
<keyword evidence="7" id="KW-0347">Helicase</keyword>
<evidence type="ECO:0000313" key="13">
    <source>
        <dbReference type="EMBL" id="AGK61245.1"/>
    </source>
</evidence>
<dbReference type="PROSITE" id="PS51192">
    <property type="entry name" value="HELICASE_ATP_BIND_1"/>
    <property type="match status" value="1"/>
</dbReference>
<dbReference type="GO" id="GO:0051607">
    <property type="term" value="P:defense response to virus"/>
    <property type="evidence" value="ECO:0007669"/>
    <property type="project" value="UniProtKB-KW"/>
</dbReference>
<evidence type="ECO:0000256" key="8">
    <source>
        <dbReference type="ARBA" id="ARBA00022840"/>
    </source>
</evidence>
<dbReference type="EMBL" id="CP005290">
    <property type="protein sequence ID" value="AGK61245.1"/>
    <property type="molecule type" value="Genomic_DNA"/>
</dbReference>
<sequence length="761" mass="85742">MIVEVFRKLTGVNPYEYQKIAMENLVEGKSLIIRAPTGSGKTEVALIPFIYGLNDFLPSQLIYSLPTRTLVESIGERATKYASFKKLRVATHHGKKATSSLFEEDIIVTTIDQTAGAYLSVPLSMPKRWGNIFVGGVASALTVFDEVHTLDPEKGLQTAAAIAMQSAKLGFPSIIMSATLPDVFIERVGERIEKNGGKVEIIDVANESEIKSRKNRKVELINRTNEELVADTVLNKAENCRKLVVVVNTVERAQRLYLDLREKTDYPILLLHSRYLEEDRAKKEKFLEEVFGKNGKGECIFISTQVVEVGMDISSPVILSEAAPVDALIQRAGRCARWGGNGEFHVFGLAKDVGNPYAPYLKGLVEATITEISSRGNFTLDWQTEVELVNQVLSSHFEFFMDSTFFYQRLGELARAVYEGSKAKVEQNVREVFSCDVTLHENPESLEPEEILALPRIRVDARVLSGKVEKLAELGIKTYKLEENPVIGDYDKSGYIPVLVKSKEDVTPFELYVLSGACYSPEVGLVFDKSAPNAIKSFEPDKLKLNDIKSQAEYKLEKETWVEHAKRALHALDCYLIPRYYYVIKNFADYFGYEYNEFVDLIKCITALHDLGKLNITWQKKVSWDSKIPLAHSDKNNVSGGLPPHAPVSAKALQPYLESLFDDEDVFKAFYLAIAHHHAPWVREYKEYSLIPDFDKFIEEVWSVPKELIKAHDSAGRLDFTYLDLIDENEAYRLYGLLSKLLRISDRLATGGVSYESIFSA</sequence>
<dbReference type="GO" id="GO:0005829">
    <property type="term" value="C:cytosol"/>
    <property type="evidence" value="ECO:0007669"/>
    <property type="project" value="TreeGrafter"/>
</dbReference>
<evidence type="ECO:0000256" key="5">
    <source>
        <dbReference type="ARBA" id="ARBA00022741"/>
    </source>
</evidence>
<dbReference type="SUPFAM" id="SSF52540">
    <property type="entry name" value="P-loop containing nucleoside triphosphate hydrolases"/>
    <property type="match status" value="1"/>
</dbReference>
<feature type="domain" description="Helicase ATP-binding" evidence="10">
    <location>
        <begin position="22"/>
        <end position="182"/>
    </location>
</feature>
<dbReference type="InterPro" id="IPR027417">
    <property type="entry name" value="P-loop_NTPase"/>
</dbReference>
<dbReference type="CDD" id="cd09641">
    <property type="entry name" value="Cas3''_I"/>
    <property type="match status" value="1"/>
</dbReference>
<dbReference type="InterPro" id="IPR014001">
    <property type="entry name" value="Helicase_ATP-bd"/>
</dbReference>
<dbReference type="KEGG" id="ast:Asulf_01249"/>
<comment type="similarity">
    <text evidence="1">In the N-terminal section; belongs to the CRISPR-associated nuclease Cas3-HD family.</text>
</comment>
<evidence type="ECO:0000256" key="1">
    <source>
        <dbReference type="ARBA" id="ARBA00006847"/>
    </source>
</evidence>